<evidence type="ECO:0008006" key="5">
    <source>
        <dbReference type="Google" id="ProtNLM"/>
    </source>
</evidence>
<accession>A0A9D4UTH9</accession>
<evidence type="ECO:0000313" key="3">
    <source>
        <dbReference type="EMBL" id="KAI5073819.1"/>
    </source>
</evidence>
<reference evidence="3" key="1">
    <citation type="submission" date="2021-01" db="EMBL/GenBank/DDBJ databases">
        <title>Adiantum capillus-veneris genome.</title>
        <authorList>
            <person name="Fang Y."/>
            <person name="Liao Q."/>
        </authorList>
    </citation>
    <scope>NUCLEOTIDE SEQUENCE</scope>
    <source>
        <strain evidence="3">H3</strain>
        <tissue evidence="3">Leaf</tissue>
    </source>
</reference>
<dbReference type="AlphaFoldDB" id="A0A9D4UTH9"/>
<protein>
    <recommendedName>
        <fullName evidence="5">HdeD family acid-resistance protein</fullName>
    </recommendedName>
</protein>
<organism evidence="3 4">
    <name type="scientific">Adiantum capillus-veneris</name>
    <name type="common">Maidenhair fern</name>
    <dbReference type="NCBI Taxonomy" id="13818"/>
    <lineage>
        <taxon>Eukaryota</taxon>
        <taxon>Viridiplantae</taxon>
        <taxon>Streptophyta</taxon>
        <taxon>Embryophyta</taxon>
        <taxon>Tracheophyta</taxon>
        <taxon>Polypodiopsida</taxon>
        <taxon>Polypodiidae</taxon>
        <taxon>Polypodiales</taxon>
        <taxon>Pteridineae</taxon>
        <taxon>Pteridaceae</taxon>
        <taxon>Vittarioideae</taxon>
        <taxon>Adiantum</taxon>
    </lineage>
</organism>
<dbReference type="GO" id="GO:0005886">
    <property type="term" value="C:plasma membrane"/>
    <property type="evidence" value="ECO:0007669"/>
    <property type="project" value="TreeGrafter"/>
</dbReference>
<keyword evidence="2" id="KW-1133">Transmembrane helix</keyword>
<feature type="transmembrane region" description="Helical" evidence="2">
    <location>
        <begin position="162"/>
        <end position="184"/>
    </location>
</feature>
<name>A0A9D4UTH9_ADICA</name>
<feature type="region of interest" description="Disordered" evidence="1">
    <location>
        <begin position="1"/>
        <end position="20"/>
    </location>
</feature>
<feature type="transmembrane region" description="Helical" evidence="2">
    <location>
        <begin position="104"/>
        <end position="122"/>
    </location>
</feature>
<feature type="transmembrane region" description="Helical" evidence="2">
    <location>
        <begin position="78"/>
        <end position="98"/>
    </location>
</feature>
<dbReference type="Proteomes" id="UP000886520">
    <property type="component" value="Chromosome 11"/>
</dbReference>
<dbReference type="EMBL" id="JABFUD020000011">
    <property type="protein sequence ID" value="KAI5073819.1"/>
    <property type="molecule type" value="Genomic_DNA"/>
</dbReference>
<dbReference type="InterPro" id="IPR052712">
    <property type="entry name" value="Acid_resist_chaperone_HdeD"/>
</dbReference>
<sequence length="227" mass="24809">MGDQYRSISGGHDDSDDNSRRRPAFFFPGVRSVSYEMAQDYLHRVCLYFTVYGVAFLIVGVLCILLPIIFTGISIQHLVAWILIIGGAASLLHFLLVFGAPGTTSFLLLGLVHLAVGLWILFQKSVRRGSAFVWLLFGWFFIHGVLKMLMGYEVRSLKSWPMLAGSGTIAIILAILNVALAGAYGFQVVCILFGIDLAITGIAFLLVSGMAYYANRSADHNPLLGDA</sequence>
<comment type="caution">
    <text evidence="3">The sequence shown here is derived from an EMBL/GenBank/DDBJ whole genome shotgun (WGS) entry which is preliminary data.</text>
</comment>
<dbReference type="OrthoDB" id="2014839at2759"/>
<proteinExistence type="predicted"/>
<evidence type="ECO:0000313" key="4">
    <source>
        <dbReference type="Proteomes" id="UP000886520"/>
    </source>
</evidence>
<evidence type="ECO:0000256" key="2">
    <source>
        <dbReference type="SAM" id="Phobius"/>
    </source>
</evidence>
<feature type="transmembrane region" description="Helical" evidence="2">
    <location>
        <begin position="131"/>
        <end position="150"/>
    </location>
</feature>
<keyword evidence="4" id="KW-1185">Reference proteome</keyword>
<dbReference type="PANTHER" id="PTHR34989">
    <property type="entry name" value="PROTEIN HDED"/>
    <property type="match status" value="1"/>
</dbReference>
<feature type="compositionally biased region" description="Basic and acidic residues" evidence="1">
    <location>
        <begin position="11"/>
        <end position="20"/>
    </location>
</feature>
<keyword evidence="2" id="KW-0812">Transmembrane</keyword>
<keyword evidence="2" id="KW-0472">Membrane</keyword>
<evidence type="ECO:0000256" key="1">
    <source>
        <dbReference type="SAM" id="MobiDB-lite"/>
    </source>
</evidence>
<feature type="transmembrane region" description="Helical" evidence="2">
    <location>
        <begin position="47"/>
        <end position="71"/>
    </location>
</feature>
<dbReference type="PANTHER" id="PTHR34989:SF1">
    <property type="entry name" value="PROTEIN HDED"/>
    <property type="match status" value="1"/>
</dbReference>
<feature type="transmembrane region" description="Helical" evidence="2">
    <location>
        <begin position="191"/>
        <end position="214"/>
    </location>
</feature>
<gene>
    <name evidence="3" type="ORF">GOP47_0011832</name>
</gene>